<dbReference type="InterPro" id="IPR003439">
    <property type="entry name" value="ABC_transporter-like_ATP-bd"/>
</dbReference>
<evidence type="ECO:0000313" key="4">
    <source>
        <dbReference type="EMBL" id="MBJ3783206.1"/>
    </source>
</evidence>
<name>A0A934IUD3_9HYPH</name>
<accession>A0A934IUD3</accession>
<dbReference type="InterPro" id="IPR003593">
    <property type="entry name" value="AAA+_ATPase"/>
</dbReference>
<dbReference type="InterPro" id="IPR027417">
    <property type="entry name" value="P-loop_NTPase"/>
</dbReference>
<evidence type="ECO:0000259" key="3">
    <source>
        <dbReference type="PROSITE" id="PS50893"/>
    </source>
</evidence>
<keyword evidence="2 4" id="KW-0067">ATP-binding</keyword>
<dbReference type="SMART" id="SM00382">
    <property type="entry name" value="AAA"/>
    <property type="match status" value="1"/>
</dbReference>
<gene>
    <name evidence="4" type="ORF">JEQ47_00620</name>
</gene>
<organism evidence="4 5">
    <name type="scientific">Devosia sediminis</name>
    <dbReference type="NCBI Taxonomy" id="2798801"/>
    <lineage>
        <taxon>Bacteria</taxon>
        <taxon>Pseudomonadati</taxon>
        <taxon>Pseudomonadota</taxon>
        <taxon>Alphaproteobacteria</taxon>
        <taxon>Hyphomicrobiales</taxon>
        <taxon>Devosiaceae</taxon>
        <taxon>Devosia</taxon>
    </lineage>
</organism>
<keyword evidence="5" id="KW-1185">Reference proteome</keyword>
<feature type="domain" description="ABC transporter" evidence="3">
    <location>
        <begin position="13"/>
        <end position="239"/>
    </location>
</feature>
<dbReference type="Gene3D" id="3.40.50.300">
    <property type="entry name" value="P-loop containing nucleotide triphosphate hydrolases"/>
    <property type="match status" value="1"/>
</dbReference>
<dbReference type="PANTHER" id="PTHR43158">
    <property type="entry name" value="SKFA PEPTIDE EXPORT ATP-BINDING PROTEIN SKFE"/>
    <property type="match status" value="1"/>
</dbReference>
<proteinExistence type="predicted"/>
<comment type="caution">
    <text evidence="4">The sequence shown here is derived from an EMBL/GenBank/DDBJ whole genome shotgun (WGS) entry which is preliminary data.</text>
</comment>
<dbReference type="Pfam" id="PF00005">
    <property type="entry name" value="ABC_tran"/>
    <property type="match status" value="1"/>
</dbReference>
<evidence type="ECO:0000256" key="2">
    <source>
        <dbReference type="ARBA" id="ARBA00022840"/>
    </source>
</evidence>
<protein>
    <submittedName>
        <fullName evidence="4">ATP-binding cassette domain-containing protein</fullName>
    </submittedName>
</protein>
<dbReference type="AlphaFoldDB" id="A0A934IUD3"/>
<evidence type="ECO:0000256" key="1">
    <source>
        <dbReference type="ARBA" id="ARBA00022741"/>
    </source>
</evidence>
<dbReference type="EMBL" id="JAEKMH010000001">
    <property type="protein sequence ID" value="MBJ3783206.1"/>
    <property type="molecule type" value="Genomic_DNA"/>
</dbReference>
<dbReference type="Proteomes" id="UP000602124">
    <property type="component" value="Unassembled WGS sequence"/>
</dbReference>
<keyword evidence="1" id="KW-0547">Nucleotide-binding</keyword>
<sequence length="300" mass="32863">MNRPRRIPHDPFPRYPEPHHALWRRGCGGQALAAPRRRRFCGLLGRNGSGKTTLLSAVAGLRRPDGGEVLVDGAPVFDNEAATSQICLIRESGDMVDSTETVGYALEFAADMRPYWSEAVAGNMLEKFRLDRKKRVSALSRGQRSALASTLGLAAQAPLTIFDEAYLGMDAPTRYAFYDALLADYMDNPRLIVLSTHLIEEVARLFSDIIIIDAGRLVLREDAETLQGRGATLVGPRDAVDRATAGLRVLSTRDLGPTRSVAVYGELADVGQRARAENLEMGTMPIQDIFVHLTSEGDQK</sequence>
<dbReference type="PANTHER" id="PTHR43158:SF5">
    <property type="entry name" value="ABC TRANSPORTER, ATP-BINDING PROTEIN"/>
    <property type="match status" value="1"/>
</dbReference>
<dbReference type="PROSITE" id="PS50893">
    <property type="entry name" value="ABC_TRANSPORTER_2"/>
    <property type="match status" value="1"/>
</dbReference>
<reference evidence="4" key="1">
    <citation type="submission" date="2020-12" db="EMBL/GenBank/DDBJ databases">
        <title>Devosia sp. MSA67 isolated from Mo River.</title>
        <authorList>
            <person name="Ma F."/>
            <person name="Zi Z."/>
        </authorList>
    </citation>
    <scope>NUCLEOTIDE SEQUENCE</scope>
    <source>
        <strain evidence="4">MSA67</strain>
    </source>
</reference>
<evidence type="ECO:0000313" key="5">
    <source>
        <dbReference type="Proteomes" id="UP000602124"/>
    </source>
</evidence>
<dbReference type="GO" id="GO:0005524">
    <property type="term" value="F:ATP binding"/>
    <property type="evidence" value="ECO:0007669"/>
    <property type="project" value="UniProtKB-KW"/>
</dbReference>
<dbReference type="GO" id="GO:0016887">
    <property type="term" value="F:ATP hydrolysis activity"/>
    <property type="evidence" value="ECO:0007669"/>
    <property type="project" value="InterPro"/>
</dbReference>
<dbReference type="SUPFAM" id="SSF52540">
    <property type="entry name" value="P-loop containing nucleoside triphosphate hydrolases"/>
    <property type="match status" value="1"/>
</dbReference>